<evidence type="ECO:0000256" key="3">
    <source>
        <dbReference type="ARBA" id="ARBA00022502"/>
    </source>
</evidence>
<keyword evidence="5" id="KW-0808">Transferase</keyword>
<feature type="transmembrane region" description="Helical" evidence="10">
    <location>
        <begin position="118"/>
        <end position="141"/>
    </location>
</feature>
<evidence type="ECO:0000256" key="7">
    <source>
        <dbReference type="ARBA" id="ARBA00022824"/>
    </source>
</evidence>
<feature type="chain" id="PRO_5039658602" description="Glycosyltransferase RgtA/B/C/D-like domain-containing protein" evidence="11">
    <location>
        <begin position="23"/>
        <end position="363"/>
    </location>
</feature>
<gene>
    <name evidence="12" type="ORF">JL106_12020</name>
</gene>
<dbReference type="GO" id="GO:0031501">
    <property type="term" value="C:mannosyltransferase complex"/>
    <property type="evidence" value="ECO:0007669"/>
    <property type="project" value="TreeGrafter"/>
</dbReference>
<evidence type="ECO:0000256" key="10">
    <source>
        <dbReference type="SAM" id="Phobius"/>
    </source>
</evidence>
<keyword evidence="3" id="KW-0337">GPI-anchor biosynthesis</keyword>
<dbReference type="GO" id="GO:0004376">
    <property type="term" value="F:GPI mannosyltransferase activity"/>
    <property type="evidence" value="ECO:0007669"/>
    <property type="project" value="InterPro"/>
</dbReference>
<protein>
    <recommendedName>
        <fullName evidence="14">Glycosyltransferase RgtA/B/C/D-like domain-containing protein</fullName>
    </recommendedName>
</protein>
<dbReference type="GO" id="GO:0016020">
    <property type="term" value="C:membrane"/>
    <property type="evidence" value="ECO:0007669"/>
    <property type="project" value="GOC"/>
</dbReference>
<evidence type="ECO:0000256" key="5">
    <source>
        <dbReference type="ARBA" id="ARBA00022679"/>
    </source>
</evidence>
<proteinExistence type="predicted"/>
<dbReference type="GO" id="GO:0006506">
    <property type="term" value="P:GPI anchor biosynthetic process"/>
    <property type="evidence" value="ECO:0007669"/>
    <property type="project" value="UniProtKB-KW"/>
</dbReference>
<feature type="transmembrane region" description="Helical" evidence="10">
    <location>
        <begin position="147"/>
        <end position="173"/>
    </location>
</feature>
<dbReference type="PANTHER" id="PTHR12468">
    <property type="entry name" value="GPI MANNOSYLTRANSFERASE 2"/>
    <property type="match status" value="1"/>
</dbReference>
<organism evidence="12 13">
    <name type="scientific">Nakamurella leprariae</name>
    <dbReference type="NCBI Taxonomy" id="2803911"/>
    <lineage>
        <taxon>Bacteria</taxon>
        <taxon>Bacillati</taxon>
        <taxon>Actinomycetota</taxon>
        <taxon>Actinomycetes</taxon>
        <taxon>Nakamurellales</taxon>
        <taxon>Nakamurellaceae</taxon>
        <taxon>Nakamurella</taxon>
    </lineage>
</organism>
<dbReference type="GO" id="GO:0000009">
    <property type="term" value="F:alpha-1,6-mannosyltransferase activity"/>
    <property type="evidence" value="ECO:0007669"/>
    <property type="project" value="InterPro"/>
</dbReference>
<name>A0A938YGL5_9ACTN</name>
<keyword evidence="13" id="KW-1185">Reference proteome</keyword>
<dbReference type="AlphaFoldDB" id="A0A938YGL5"/>
<keyword evidence="4" id="KW-0328">Glycosyltransferase</keyword>
<evidence type="ECO:0000256" key="6">
    <source>
        <dbReference type="ARBA" id="ARBA00022692"/>
    </source>
</evidence>
<feature type="transmembrane region" description="Helical" evidence="10">
    <location>
        <begin position="341"/>
        <end position="362"/>
    </location>
</feature>
<dbReference type="PANTHER" id="PTHR12468:SF2">
    <property type="entry name" value="GPI MANNOSYLTRANSFERASE 2"/>
    <property type="match status" value="1"/>
</dbReference>
<keyword evidence="11" id="KW-0732">Signal</keyword>
<keyword evidence="7" id="KW-0256">Endoplasmic reticulum</keyword>
<evidence type="ECO:0008006" key="14">
    <source>
        <dbReference type="Google" id="ProtNLM"/>
    </source>
</evidence>
<evidence type="ECO:0000256" key="9">
    <source>
        <dbReference type="ARBA" id="ARBA00023136"/>
    </source>
</evidence>
<comment type="subcellular location">
    <subcellularLocation>
        <location evidence="1">Endoplasmic reticulum membrane</location>
        <topology evidence="1">Multi-pass membrane protein</topology>
    </subcellularLocation>
</comment>
<reference evidence="12" key="1">
    <citation type="submission" date="2021-01" db="EMBL/GenBank/DDBJ databases">
        <title>YIM 132084 draft genome.</title>
        <authorList>
            <person name="An D."/>
        </authorList>
    </citation>
    <scope>NUCLEOTIDE SEQUENCE</scope>
    <source>
        <strain evidence="12">YIM 132084</strain>
    </source>
</reference>
<feature type="signal peptide" evidence="11">
    <location>
        <begin position="1"/>
        <end position="22"/>
    </location>
</feature>
<evidence type="ECO:0000256" key="11">
    <source>
        <dbReference type="SAM" id="SignalP"/>
    </source>
</evidence>
<dbReference type="RefSeq" id="WP_205260960.1">
    <property type="nucleotide sequence ID" value="NZ_JAERWK010000015.1"/>
</dbReference>
<dbReference type="InterPro" id="IPR007315">
    <property type="entry name" value="PIG-V/Gpi18"/>
</dbReference>
<feature type="transmembrane region" description="Helical" evidence="10">
    <location>
        <begin position="270"/>
        <end position="287"/>
    </location>
</feature>
<evidence type="ECO:0000256" key="1">
    <source>
        <dbReference type="ARBA" id="ARBA00004477"/>
    </source>
</evidence>
<feature type="transmembrane region" description="Helical" evidence="10">
    <location>
        <begin position="200"/>
        <end position="220"/>
    </location>
</feature>
<keyword evidence="6 10" id="KW-0812">Transmembrane</keyword>
<feature type="transmembrane region" description="Helical" evidence="10">
    <location>
        <begin position="317"/>
        <end position="334"/>
    </location>
</feature>
<keyword evidence="8 10" id="KW-1133">Transmembrane helix</keyword>
<evidence type="ECO:0000313" key="12">
    <source>
        <dbReference type="EMBL" id="MBM9468007.1"/>
    </source>
</evidence>
<evidence type="ECO:0000256" key="8">
    <source>
        <dbReference type="ARBA" id="ARBA00022989"/>
    </source>
</evidence>
<feature type="transmembrane region" description="Helical" evidence="10">
    <location>
        <begin position="76"/>
        <end position="97"/>
    </location>
</feature>
<dbReference type="Proteomes" id="UP000663792">
    <property type="component" value="Unassembled WGS sequence"/>
</dbReference>
<sequence length="363" mass="38974">MSFVTARVLVLLALAVAQLLPAPVGRTDLLGWDAKWYLDIAQDGYDGVAAEGRRFFPALPLLVRFLGGGGDHLGPVQLLVVNLAALLYALLAHRVALDAGLSRAAADRVPWLLALNPAGFVLVMGYTESMFGVLLCVVLLASRRARWPLVAVAGFAGGFLRPTGVLLALPVLVEAYRSARADGWPGARRALRSPRWRRRLGARTLAVAAPVAGAGAYLLWCWSRWGSAWAPFTAQSDPDLRGGLLVNPWHAIADALQVLADGEVVRTAPVLHLLWVAVTVTLLVVGLRWLPQSYRVFTVAMVALALTAQGLNSFERYAASALPLLLIAAVLLHTPVRRRVALGLGIVVTVAYAVWAFLYLAVP</sequence>
<comment type="caution">
    <text evidence="12">The sequence shown here is derived from an EMBL/GenBank/DDBJ whole genome shotgun (WGS) entry which is preliminary data.</text>
</comment>
<evidence type="ECO:0000256" key="2">
    <source>
        <dbReference type="ARBA" id="ARBA00004687"/>
    </source>
</evidence>
<keyword evidence="9 10" id="KW-0472">Membrane</keyword>
<feature type="transmembrane region" description="Helical" evidence="10">
    <location>
        <begin position="294"/>
        <end position="311"/>
    </location>
</feature>
<dbReference type="EMBL" id="JAERWK010000015">
    <property type="protein sequence ID" value="MBM9468007.1"/>
    <property type="molecule type" value="Genomic_DNA"/>
</dbReference>
<evidence type="ECO:0000256" key="4">
    <source>
        <dbReference type="ARBA" id="ARBA00022676"/>
    </source>
</evidence>
<comment type="pathway">
    <text evidence="2">Glycolipid biosynthesis; glycosylphosphatidylinositol-anchor biosynthesis.</text>
</comment>
<accession>A0A938YGL5</accession>
<evidence type="ECO:0000313" key="13">
    <source>
        <dbReference type="Proteomes" id="UP000663792"/>
    </source>
</evidence>